<evidence type="ECO:0000256" key="1">
    <source>
        <dbReference type="SAM" id="MobiDB-lite"/>
    </source>
</evidence>
<keyword evidence="3" id="KW-1185">Reference proteome</keyword>
<protein>
    <submittedName>
        <fullName evidence="2">Uncharacterized protein</fullName>
    </submittedName>
</protein>
<evidence type="ECO:0000313" key="2">
    <source>
        <dbReference type="EMBL" id="KAK7157957.1"/>
    </source>
</evidence>
<organism evidence="2 3">
    <name type="scientific">Phoxinus phoxinus</name>
    <name type="common">Eurasian minnow</name>
    <dbReference type="NCBI Taxonomy" id="58324"/>
    <lineage>
        <taxon>Eukaryota</taxon>
        <taxon>Metazoa</taxon>
        <taxon>Chordata</taxon>
        <taxon>Craniata</taxon>
        <taxon>Vertebrata</taxon>
        <taxon>Euteleostomi</taxon>
        <taxon>Actinopterygii</taxon>
        <taxon>Neopterygii</taxon>
        <taxon>Teleostei</taxon>
        <taxon>Ostariophysi</taxon>
        <taxon>Cypriniformes</taxon>
        <taxon>Leuciscidae</taxon>
        <taxon>Phoxininae</taxon>
        <taxon>Phoxinus</taxon>
    </lineage>
</organism>
<dbReference type="AlphaFoldDB" id="A0AAN9H8D6"/>
<feature type="region of interest" description="Disordered" evidence="1">
    <location>
        <begin position="1"/>
        <end position="35"/>
    </location>
</feature>
<accession>A0AAN9H8D6</accession>
<reference evidence="2 3" key="1">
    <citation type="submission" date="2024-02" db="EMBL/GenBank/DDBJ databases">
        <title>Chromosome-level genome assembly of the Eurasian Minnow (Phoxinus phoxinus).</title>
        <authorList>
            <person name="Oriowo T.O."/>
            <person name="Martin S."/>
            <person name="Stange M."/>
            <person name="Chrysostomakis Y."/>
            <person name="Brown T."/>
            <person name="Winkler S."/>
            <person name="Kukowka S."/>
            <person name="Myers E.W."/>
            <person name="Bohne A."/>
        </authorList>
    </citation>
    <scope>NUCLEOTIDE SEQUENCE [LARGE SCALE GENOMIC DNA]</scope>
    <source>
        <strain evidence="2">ZFMK-TIS-60720</strain>
        <tissue evidence="2">Whole Organism</tissue>
    </source>
</reference>
<sequence length="35" mass="4023">MDHPQREDEMTDRPTLTTGSGHRHSFLISSALQRD</sequence>
<feature type="compositionally biased region" description="Basic and acidic residues" evidence="1">
    <location>
        <begin position="1"/>
        <end position="12"/>
    </location>
</feature>
<proteinExistence type="predicted"/>
<comment type="caution">
    <text evidence="2">The sequence shown here is derived from an EMBL/GenBank/DDBJ whole genome shotgun (WGS) entry which is preliminary data.</text>
</comment>
<dbReference type="Proteomes" id="UP001364617">
    <property type="component" value="Unassembled WGS sequence"/>
</dbReference>
<dbReference type="EMBL" id="JAYKXH010000009">
    <property type="protein sequence ID" value="KAK7157957.1"/>
    <property type="molecule type" value="Genomic_DNA"/>
</dbReference>
<evidence type="ECO:0000313" key="3">
    <source>
        <dbReference type="Proteomes" id="UP001364617"/>
    </source>
</evidence>
<name>A0AAN9H8D6_9TELE</name>
<gene>
    <name evidence="2" type="ORF">R3I93_009225</name>
</gene>